<accession>A0A6P5L9M1</accession>
<keyword evidence="1" id="KW-1185">Reference proteome</keyword>
<proteinExistence type="predicted"/>
<dbReference type="PANTHER" id="PTHR36680:SF1">
    <property type="entry name" value="HYPOTHETICAL LOC498675"/>
    <property type="match status" value="1"/>
</dbReference>
<dbReference type="Pfam" id="PF15830">
    <property type="entry name" value="DUF4712"/>
    <property type="match status" value="1"/>
</dbReference>
<dbReference type="InterPro" id="IPR031670">
    <property type="entry name" value="DUF4712"/>
</dbReference>
<name>A0A6P5L9M1_PHACI</name>
<evidence type="ECO:0000313" key="2">
    <source>
        <dbReference type="RefSeq" id="XP_020854753.1"/>
    </source>
</evidence>
<dbReference type="CTD" id="113415705"/>
<protein>
    <submittedName>
        <fullName evidence="2">Uncharacterized protein C3orf62 homolog isoform X4</fullName>
    </submittedName>
</protein>
<dbReference type="Proteomes" id="UP000515140">
    <property type="component" value="Unplaced"/>
</dbReference>
<dbReference type="GeneID" id="110216989"/>
<dbReference type="AlphaFoldDB" id="A0A6P5L9M1"/>
<dbReference type="RefSeq" id="XP_020854753.1">
    <property type="nucleotide sequence ID" value="XM_020999094.1"/>
</dbReference>
<organism evidence="1 2">
    <name type="scientific">Phascolarctos cinereus</name>
    <name type="common">Koala</name>
    <dbReference type="NCBI Taxonomy" id="38626"/>
    <lineage>
        <taxon>Eukaryota</taxon>
        <taxon>Metazoa</taxon>
        <taxon>Chordata</taxon>
        <taxon>Craniata</taxon>
        <taxon>Vertebrata</taxon>
        <taxon>Euteleostomi</taxon>
        <taxon>Mammalia</taxon>
        <taxon>Metatheria</taxon>
        <taxon>Diprotodontia</taxon>
        <taxon>Phascolarctidae</taxon>
        <taxon>Phascolarctos</taxon>
    </lineage>
</organism>
<gene>
    <name evidence="2" type="primary">CUNH3orf62</name>
</gene>
<reference evidence="2" key="1">
    <citation type="submission" date="2025-08" db="UniProtKB">
        <authorList>
            <consortium name="RefSeq"/>
        </authorList>
    </citation>
    <scope>IDENTIFICATION</scope>
    <source>
        <tissue evidence="2">Spleen</tissue>
    </source>
</reference>
<evidence type="ECO:0000313" key="1">
    <source>
        <dbReference type="Proteomes" id="UP000515140"/>
    </source>
</evidence>
<dbReference type="PANTHER" id="PTHR36680">
    <property type="entry name" value="HYPOTHETICAL LOC498675"/>
    <property type="match status" value="1"/>
</dbReference>
<sequence length="239" mass="27050">MSEKLRRCRKELTAAIDRAFEGISHSQECPSQQKLDLDTSPSSFTIQMNKLLCRRYPSTTSYVGQFAPVSCAPENENPVFVPNHIPVNMKPHTLCPKRKPLTSKENVLIHSSIFVPERQFLRATGDGESWRKESLSIKDTSSFLRHLQAPCSPWSQWFPKHISRFPLHLSVLLLGPQLLCPISPTHTCVPASPFNPNSQLSCHHPCIPLLSSLLCQNKPGSWYPQDMKDLMQCFQCPCL</sequence>